<dbReference type="Proteomes" id="UP000789860">
    <property type="component" value="Unassembled WGS sequence"/>
</dbReference>
<gene>
    <name evidence="1" type="ORF">SCALOS_LOCUS3034</name>
</gene>
<evidence type="ECO:0000313" key="1">
    <source>
        <dbReference type="EMBL" id="CAG8496020.1"/>
    </source>
</evidence>
<evidence type="ECO:0000313" key="2">
    <source>
        <dbReference type="Proteomes" id="UP000789860"/>
    </source>
</evidence>
<name>A0ACA9KXR7_9GLOM</name>
<keyword evidence="2" id="KW-1185">Reference proteome</keyword>
<comment type="caution">
    <text evidence="1">The sequence shown here is derived from an EMBL/GenBank/DDBJ whole genome shotgun (WGS) entry which is preliminary data.</text>
</comment>
<feature type="non-terminal residue" evidence="1">
    <location>
        <position position="670"/>
    </location>
</feature>
<proteinExistence type="predicted"/>
<accession>A0ACA9KXR7</accession>
<organism evidence="1 2">
    <name type="scientific">Scutellospora calospora</name>
    <dbReference type="NCBI Taxonomy" id="85575"/>
    <lineage>
        <taxon>Eukaryota</taxon>
        <taxon>Fungi</taxon>
        <taxon>Fungi incertae sedis</taxon>
        <taxon>Mucoromycota</taxon>
        <taxon>Glomeromycotina</taxon>
        <taxon>Glomeromycetes</taxon>
        <taxon>Diversisporales</taxon>
        <taxon>Gigasporaceae</taxon>
        <taxon>Scutellospora</taxon>
    </lineage>
</organism>
<reference evidence="1" key="1">
    <citation type="submission" date="2021-06" db="EMBL/GenBank/DDBJ databases">
        <authorList>
            <person name="Kallberg Y."/>
            <person name="Tangrot J."/>
            <person name="Rosling A."/>
        </authorList>
    </citation>
    <scope>NUCLEOTIDE SEQUENCE</scope>
    <source>
        <strain evidence="1">AU212A</strain>
    </source>
</reference>
<protein>
    <submittedName>
        <fullName evidence="1">8042_t:CDS:1</fullName>
    </submittedName>
</protein>
<sequence length="670" mass="75806">MDLSTTSIPISSSWCTVSLGGSKNDIIFLIDGLMFDSNNKISTSLVYTFNTFDQTWSAPKISGDSPQRRKEITSFFNPSDKKIYIFGGLSDTTTGSSESLYYNDMIILDTIHLTWTMNTFSFAPTKRAGHTLTMWNEMVFMIGGKEIYTNDNKVKLVDMNEVWVYDTNSGIWSLHTAIGDKIDSRIFHTAVLDKYHRGRIIIYSGMSDNPSDLRCRNGSANPSNYGSNLLNIKNSYYFIGKSTSNTTVLNNESPVIYLFDTIGYKWVTSYFPNEPKVLLAADSSATNDPNLSDTGSNGLSMPAIIGIVTGVVFFALALLLLFFRYYQKHRIKSASPEVLIATDPIFIPLSVNNETNQQPSSPINMSQRTSSTPISSTPNRPSSLSSASSGSILKKQPRLKSLNQKVQFQGHSQVDPQNSQVNSQQLQVDSRQSLKSQQSELDSRQSQQLQVDSRQSKQSQESQVDTKRSQQSRESYQSQIEYRQSQYSQVYSQPSKVSSRKSSLQEDSRRVSFQITQVDSRQSQQLSEDPQQSQVNSRRSQQPHEYSRKSSMDSQQQQFQHIDPIYQPTIYTVPFPQMRPQIYSQLQPTYPPVHPQPIIYSHYPSGYSPGNYPIYSPGNYSPIQPNFNVIPETVENEQPIHIYTTNDGQQEGYQQYTPSNESDKKFPDPR</sequence>
<dbReference type="EMBL" id="CAJVPM010003033">
    <property type="protein sequence ID" value="CAG8496020.1"/>
    <property type="molecule type" value="Genomic_DNA"/>
</dbReference>